<evidence type="ECO:0000256" key="5">
    <source>
        <dbReference type="SAM" id="Phobius"/>
    </source>
</evidence>
<dbReference type="GO" id="GO:0022857">
    <property type="term" value="F:transmembrane transporter activity"/>
    <property type="evidence" value="ECO:0007669"/>
    <property type="project" value="InterPro"/>
</dbReference>
<dbReference type="InterPro" id="IPR001898">
    <property type="entry name" value="SLC13A/DASS"/>
</dbReference>
<evidence type="ECO:0000256" key="4">
    <source>
        <dbReference type="ARBA" id="ARBA00023136"/>
    </source>
</evidence>
<feature type="transmembrane region" description="Helical" evidence="5">
    <location>
        <begin position="186"/>
        <end position="212"/>
    </location>
</feature>
<dbReference type="AlphaFoldDB" id="A0A381S461"/>
<sequence>MNPSGQTAGYPPPTPTSAIIGTVAAALLAFLLLSVSGPAALPAEGQRMAAIFVVVLILWVTEALPVGMTSLLAVVLLPIFGVADLPTAFGTFVSPVFFFVLAMFIIAQAFISSGLDRRFSLWLLSKAGTESRRVVQVFMVGTCLISTIMSDVPATAIFMALAVGLFEKMRLTPGRSTFAKALMIGIPFAALIGGVATPAGSSINILGIFFIQEYGDVTVRFLDWMVIGVPMVVVLLPLSTKILLWFYPPEMDHVTAVGDVVTERSRLGAVSGREWRVLIILGTMIVLWVLSTWFESLDVVLISLLGAITMFLPGMRLFTWKEVERGIGWEALLMVGGVTALGAASVETGLAQWLVDGALGGLENWSALGVVALVSAFTVVIHLALPIGPVINSVLIPPLAILALSTGQNPALYALPVAFTASCAFLLPLDAVPLVTYTRGYYRMLDMFVPGAILSVCWVMVITVLMVWLGPMVGLL</sequence>
<feature type="transmembrane region" description="Helical" evidence="5">
    <location>
        <begin position="18"/>
        <end position="41"/>
    </location>
</feature>
<reference evidence="6" key="1">
    <citation type="submission" date="2018-05" db="EMBL/GenBank/DDBJ databases">
        <authorList>
            <person name="Lanie J.A."/>
            <person name="Ng W.-L."/>
            <person name="Kazmierczak K.M."/>
            <person name="Andrzejewski T.M."/>
            <person name="Davidsen T.M."/>
            <person name="Wayne K.J."/>
            <person name="Tettelin H."/>
            <person name="Glass J.I."/>
            <person name="Rusch D."/>
            <person name="Podicherti R."/>
            <person name="Tsui H.-C.T."/>
            <person name="Winkler M.E."/>
        </authorList>
    </citation>
    <scope>NUCLEOTIDE SEQUENCE</scope>
</reference>
<evidence type="ECO:0000313" key="6">
    <source>
        <dbReference type="EMBL" id="SUZ95953.1"/>
    </source>
</evidence>
<evidence type="ECO:0008006" key="7">
    <source>
        <dbReference type="Google" id="ProtNLM"/>
    </source>
</evidence>
<comment type="subcellular location">
    <subcellularLocation>
        <location evidence="1">Membrane</location>
        <topology evidence="1">Multi-pass membrane protein</topology>
    </subcellularLocation>
</comment>
<evidence type="ECO:0000256" key="1">
    <source>
        <dbReference type="ARBA" id="ARBA00004141"/>
    </source>
</evidence>
<feature type="transmembrane region" description="Helical" evidence="5">
    <location>
        <begin position="365"/>
        <end position="385"/>
    </location>
</feature>
<feature type="transmembrane region" description="Helical" evidence="5">
    <location>
        <begin position="447"/>
        <end position="469"/>
    </location>
</feature>
<gene>
    <name evidence="6" type="ORF">METZ01_LOCUS48807</name>
</gene>
<dbReference type="NCBIfam" id="TIGR00785">
    <property type="entry name" value="dass"/>
    <property type="match status" value="1"/>
</dbReference>
<feature type="transmembrane region" description="Helical" evidence="5">
    <location>
        <begin position="96"/>
        <end position="115"/>
    </location>
</feature>
<evidence type="ECO:0000256" key="3">
    <source>
        <dbReference type="ARBA" id="ARBA00022989"/>
    </source>
</evidence>
<protein>
    <recommendedName>
        <fullName evidence="7">Citrate transporter-like domain-containing protein</fullName>
    </recommendedName>
</protein>
<feature type="transmembrane region" description="Helical" evidence="5">
    <location>
        <begin position="275"/>
        <end position="294"/>
    </location>
</feature>
<dbReference type="GO" id="GO:0005886">
    <property type="term" value="C:plasma membrane"/>
    <property type="evidence" value="ECO:0007669"/>
    <property type="project" value="TreeGrafter"/>
</dbReference>
<keyword evidence="3 5" id="KW-1133">Transmembrane helix</keyword>
<dbReference type="Pfam" id="PF00939">
    <property type="entry name" value="Na_sulph_symp"/>
    <property type="match status" value="1"/>
</dbReference>
<organism evidence="6">
    <name type="scientific">marine metagenome</name>
    <dbReference type="NCBI Taxonomy" id="408172"/>
    <lineage>
        <taxon>unclassified sequences</taxon>
        <taxon>metagenomes</taxon>
        <taxon>ecological metagenomes</taxon>
    </lineage>
</organism>
<feature type="transmembrane region" description="Helical" evidence="5">
    <location>
        <begin position="48"/>
        <end position="65"/>
    </location>
</feature>
<feature type="transmembrane region" description="Helical" evidence="5">
    <location>
        <begin position="135"/>
        <end position="166"/>
    </location>
</feature>
<keyword evidence="2 5" id="KW-0812">Transmembrane</keyword>
<name>A0A381S461_9ZZZZ</name>
<feature type="transmembrane region" description="Helical" evidence="5">
    <location>
        <begin position="300"/>
        <end position="319"/>
    </location>
</feature>
<dbReference type="EMBL" id="UINC01002369">
    <property type="protein sequence ID" value="SUZ95953.1"/>
    <property type="molecule type" value="Genomic_DNA"/>
</dbReference>
<proteinExistence type="predicted"/>
<evidence type="ECO:0000256" key="2">
    <source>
        <dbReference type="ARBA" id="ARBA00022692"/>
    </source>
</evidence>
<keyword evidence="4 5" id="KW-0472">Membrane</keyword>
<dbReference type="PANTHER" id="PTHR10283">
    <property type="entry name" value="SOLUTE CARRIER FAMILY 13 MEMBER"/>
    <property type="match status" value="1"/>
</dbReference>
<feature type="transmembrane region" description="Helical" evidence="5">
    <location>
        <begin position="224"/>
        <end position="247"/>
    </location>
</feature>
<feature type="transmembrane region" description="Helical" evidence="5">
    <location>
        <begin position="331"/>
        <end position="353"/>
    </location>
</feature>
<accession>A0A381S461</accession>
<feature type="transmembrane region" description="Helical" evidence="5">
    <location>
        <begin position="413"/>
        <end position="435"/>
    </location>
</feature>